<dbReference type="OrthoDB" id="255482at2"/>
<feature type="transmembrane region" description="Helical" evidence="6">
    <location>
        <begin position="84"/>
        <end position="108"/>
    </location>
</feature>
<evidence type="ECO:0000313" key="7">
    <source>
        <dbReference type="EMBL" id="SEN84026.1"/>
    </source>
</evidence>
<dbReference type="GO" id="GO:0005886">
    <property type="term" value="C:plasma membrane"/>
    <property type="evidence" value="ECO:0007669"/>
    <property type="project" value="UniProtKB-SubCell"/>
</dbReference>
<keyword evidence="4 6" id="KW-1133">Transmembrane helix</keyword>
<feature type="transmembrane region" description="Helical" evidence="6">
    <location>
        <begin position="170"/>
        <end position="189"/>
    </location>
</feature>
<dbReference type="AlphaFoldDB" id="A0A1H8JUR8"/>
<feature type="transmembrane region" description="Helical" evidence="6">
    <location>
        <begin position="266"/>
        <end position="286"/>
    </location>
</feature>
<feature type="transmembrane region" description="Helical" evidence="6">
    <location>
        <begin position="383"/>
        <end position="408"/>
    </location>
</feature>
<keyword evidence="2" id="KW-1003">Cell membrane</keyword>
<dbReference type="Proteomes" id="UP000199512">
    <property type="component" value="Unassembled WGS sequence"/>
</dbReference>
<keyword evidence="5 6" id="KW-0472">Membrane</keyword>
<evidence type="ECO:0000256" key="1">
    <source>
        <dbReference type="ARBA" id="ARBA00004651"/>
    </source>
</evidence>
<sequence>MAKNKNKKKKKFEMPNSYVIIMMVTVFVAILSWVLPGGAYNYVDPNASVLQPIPGTFHAVASKPQGIFNIIMAPINGFMQSVDIILYCLVIGGYLALIVKTGALDASIGKVLKKIKGREYLLVPTLMLIFSLAGAAFGIEEETLPFFPVLIPIFLLAGYDTLVGLSVIKVGAALGVMGSIANPFAVAIASKFAGISMGDGIGIRLILLAIYIPSGIIFTMRYAKKVKEDPTKSLVYSQKDEIDSFFLKGAEGEGDVLPEFNLKRKIIMGIFVMSFVIMIWGVLPWSELGITIWPTVHWWFGELTGVFLTASILVAIVDGINSNDFIDTFIAGAADLLSVAIIIGVARGVSVLMTNASITDTLLHFCETGVTSMSSGMFAFMNYIIFLILSFFIPSSSGLATLSMSIMAPLADFAHVGREIVVIGYAAASSMIAIIAPTSGLLMGVLAMTKTSFSTWIKFMWKFLLYIFVVTSAVLVLAAMFVH</sequence>
<feature type="transmembrane region" description="Helical" evidence="6">
    <location>
        <begin position="463"/>
        <end position="482"/>
    </location>
</feature>
<dbReference type="InterPro" id="IPR051679">
    <property type="entry name" value="DASS-Related_Transporters"/>
</dbReference>
<comment type="subcellular location">
    <subcellularLocation>
        <location evidence="1">Cell membrane</location>
        <topology evidence="1">Multi-pass membrane protein</topology>
    </subcellularLocation>
</comment>
<dbReference type="PANTHER" id="PTHR43652">
    <property type="entry name" value="BASIC AMINO ACID ANTIPORTER YFCC-RELATED"/>
    <property type="match status" value="1"/>
</dbReference>
<gene>
    <name evidence="7" type="ORF">SAMN05216454_11714</name>
</gene>
<feature type="transmembrane region" description="Helical" evidence="6">
    <location>
        <begin position="420"/>
        <end position="443"/>
    </location>
</feature>
<dbReference type="PANTHER" id="PTHR43652:SF6">
    <property type="entry name" value="ARGININE REPRESSOR"/>
    <property type="match status" value="1"/>
</dbReference>
<keyword evidence="3 6" id="KW-0812">Transmembrane</keyword>
<dbReference type="Pfam" id="PF03606">
    <property type="entry name" value="DcuC"/>
    <property type="match status" value="1"/>
</dbReference>
<feature type="transmembrane region" description="Helical" evidence="6">
    <location>
        <begin position="329"/>
        <end position="353"/>
    </location>
</feature>
<feature type="transmembrane region" description="Helical" evidence="6">
    <location>
        <begin position="120"/>
        <end position="139"/>
    </location>
</feature>
<proteinExistence type="predicted"/>
<feature type="transmembrane region" description="Helical" evidence="6">
    <location>
        <begin position="298"/>
        <end position="317"/>
    </location>
</feature>
<dbReference type="InterPro" id="IPR018385">
    <property type="entry name" value="C4_dicarb_anaerob_car-like"/>
</dbReference>
<feature type="transmembrane region" description="Helical" evidence="6">
    <location>
        <begin position="16"/>
        <end position="35"/>
    </location>
</feature>
<evidence type="ECO:0000256" key="6">
    <source>
        <dbReference type="SAM" id="Phobius"/>
    </source>
</evidence>
<accession>A0A1H8JUR8</accession>
<feature type="transmembrane region" description="Helical" evidence="6">
    <location>
        <begin position="201"/>
        <end position="223"/>
    </location>
</feature>
<organism evidence="7 8">
    <name type="scientific">Peptostreptococcus russellii</name>
    <dbReference type="NCBI Taxonomy" id="215200"/>
    <lineage>
        <taxon>Bacteria</taxon>
        <taxon>Bacillati</taxon>
        <taxon>Bacillota</taxon>
        <taxon>Clostridia</taxon>
        <taxon>Peptostreptococcales</taxon>
        <taxon>Peptostreptococcaceae</taxon>
        <taxon>Peptostreptococcus</taxon>
    </lineage>
</organism>
<evidence type="ECO:0000256" key="4">
    <source>
        <dbReference type="ARBA" id="ARBA00022989"/>
    </source>
</evidence>
<evidence type="ECO:0000313" key="8">
    <source>
        <dbReference type="Proteomes" id="UP000199512"/>
    </source>
</evidence>
<evidence type="ECO:0000256" key="5">
    <source>
        <dbReference type="ARBA" id="ARBA00023136"/>
    </source>
</evidence>
<evidence type="ECO:0000256" key="3">
    <source>
        <dbReference type="ARBA" id="ARBA00022692"/>
    </source>
</evidence>
<reference evidence="7 8" key="1">
    <citation type="submission" date="2016-10" db="EMBL/GenBank/DDBJ databases">
        <authorList>
            <person name="de Groot N.N."/>
        </authorList>
    </citation>
    <scope>NUCLEOTIDE SEQUENCE [LARGE SCALE GENOMIC DNA]</scope>
    <source>
        <strain evidence="7 8">Calf135</strain>
    </source>
</reference>
<dbReference type="RefSeq" id="WP_091975997.1">
    <property type="nucleotide sequence ID" value="NZ_FODF01000017.1"/>
</dbReference>
<evidence type="ECO:0000256" key="2">
    <source>
        <dbReference type="ARBA" id="ARBA00022475"/>
    </source>
</evidence>
<dbReference type="STRING" id="215200.SAMN05216454_11714"/>
<keyword evidence="8" id="KW-1185">Reference proteome</keyword>
<dbReference type="EMBL" id="FODF01000017">
    <property type="protein sequence ID" value="SEN84026.1"/>
    <property type="molecule type" value="Genomic_DNA"/>
</dbReference>
<protein>
    <submittedName>
        <fullName evidence="7">Uncharacterized membrane protein YfcC, ion transporter superfamily</fullName>
    </submittedName>
</protein>
<feature type="transmembrane region" description="Helical" evidence="6">
    <location>
        <begin position="145"/>
        <end position="163"/>
    </location>
</feature>
<name>A0A1H8JUR8_9FIRM</name>